<keyword evidence="1" id="KW-0472">Membrane</keyword>
<keyword evidence="4" id="KW-1185">Reference proteome</keyword>
<dbReference type="RefSeq" id="WP_310921165.1">
    <property type="nucleotide sequence ID" value="NZ_JAMQON010000006.1"/>
</dbReference>
<name>A0ABU2FGF3_9EURY</name>
<feature type="domain" description="DUF1616" evidence="2">
    <location>
        <begin position="23"/>
        <end position="328"/>
    </location>
</feature>
<protein>
    <submittedName>
        <fullName evidence="3">DUF1616 domain-containing protein</fullName>
    </submittedName>
</protein>
<dbReference type="Proteomes" id="UP001259659">
    <property type="component" value="Unassembled WGS sequence"/>
</dbReference>
<evidence type="ECO:0000259" key="2">
    <source>
        <dbReference type="Pfam" id="PF07760"/>
    </source>
</evidence>
<evidence type="ECO:0000313" key="3">
    <source>
        <dbReference type="EMBL" id="MDS0261342.1"/>
    </source>
</evidence>
<proteinExistence type="predicted"/>
<organism evidence="3 4">
    <name type="scientific">Haloarcula saliterrae</name>
    <dbReference type="NCBI Taxonomy" id="2950534"/>
    <lineage>
        <taxon>Archaea</taxon>
        <taxon>Methanobacteriati</taxon>
        <taxon>Methanobacteriota</taxon>
        <taxon>Stenosarchaea group</taxon>
        <taxon>Halobacteria</taxon>
        <taxon>Halobacteriales</taxon>
        <taxon>Haloarculaceae</taxon>
        <taxon>Haloarcula</taxon>
    </lineage>
</organism>
<evidence type="ECO:0000256" key="1">
    <source>
        <dbReference type="SAM" id="Phobius"/>
    </source>
</evidence>
<sequence>MSRATGGTTTGTDTPIPLDLLLIVGLHALTGLAVFLPALAQTELRPVLGFVFVVFVPGYVFVASLFPSHRSRPARADQSTRDPQSDGLGWIARFVFSFGASLAIVTLLGVTLGATPLQIRPASLFLSVTAFLAVVLPVAVYRRWQVPPARRVDVSLSRTLQRWFDGLVAPEDTGDTVLTLVLVVVVVFSSGVVVTGGTAEDSELTEFGLLAPGDDGEFVATDYPSTLEGGEPARFSARITNLEGERVNYTVVVLLQQVGDDNSSVSAMSELGRFRETVGHNETWRLDHSLVPNRTGEDLRLRYLLYRGPAPQRPSADGAYRDLHLWVTVTDRADNATGTPAPSTDS</sequence>
<dbReference type="Pfam" id="PF07760">
    <property type="entry name" value="DUF1616"/>
    <property type="match status" value="1"/>
</dbReference>
<reference evidence="3 4" key="1">
    <citation type="submission" date="2022-06" db="EMBL/GenBank/DDBJ databases">
        <title>Haloarcula sp. a new haloarchaeum isolate from saline soil.</title>
        <authorList>
            <person name="Strakova D."/>
            <person name="Galisteo C."/>
            <person name="Sanchez-Porro C."/>
            <person name="Ventosa A."/>
        </authorList>
    </citation>
    <scope>NUCLEOTIDE SEQUENCE [LARGE SCALE GENOMIC DNA]</scope>
    <source>
        <strain evidence="3 4">S1CR25-12</strain>
    </source>
</reference>
<feature type="transmembrane region" description="Helical" evidence="1">
    <location>
        <begin position="122"/>
        <end position="141"/>
    </location>
</feature>
<feature type="transmembrane region" description="Helical" evidence="1">
    <location>
        <begin position="20"/>
        <end position="40"/>
    </location>
</feature>
<feature type="transmembrane region" description="Helical" evidence="1">
    <location>
        <begin position="177"/>
        <end position="199"/>
    </location>
</feature>
<dbReference type="PIRSF" id="PIRSF018671">
    <property type="entry name" value="UCP018671"/>
    <property type="match status" value="1"/>
</dbReference>
<dbReference type="InterPro" id="IPR014495">
    <property type="entry name" value="UCP018671"/>
</dbReference>
<keyword evidence="1" id="KW-0812">Transmembrane</keyword>
<accession>A0ABU2FGF3</accession>
<dbReference type="InterPro" id="IPR011674">
    <property type="entry name" value="DUF1616"/>
</dbReference>
<dbReference type="EMBL" id="JAMQON010000006">
    <property type="protein sequence ID" value="MDS0261342.1"/>
    <property type="molecule type" value="Genomic_DNA"/>
</dbReference>
<gene>
    <name evidence="3" type="ORF">NDI56_18230</name>
</gene>
<feature type="transmembrane region" description="Helical" evidence="1">
    <location>
        <begin position="47"/>
        <end position="67"/>
    </location>
</feature>
<keyword evidence="1" id="KW-1133">Transmembrane helix</keyword>
<feature type="transmembrane region" description="Helical" evidence="1">
    <location>
        <begin position="87"/>
        <end position="110"/>
    </location>
</feature>
<comment type="caution">
    <text evidence="3">The sequence shown here is derived from an EMBL/GenBank/DDBJ whole genome shotgun (WGS) entry which is preliminary data.</text>
</comment>
<evidence type="ECO:0000313" key="4">
    <source>
        <dbReference type="Proteomes" id="UP001259659"/>
    </source>
</evidence>